<dbReference type="EMBL" id="JAYWIO010000003">
    <property type="protein sequence ID" value="KAK7275493.1"/>
    <property type="molecule type" value="Genomic_DNA"/>
</dbReference>
<keyword evidence="3" id="KW-1185">Reference proteome</keyword>
<accession>A0AAN9FP26</accession>
<name>A0AAN9FP26_CROPI</name>
<feature type="compositionally biased region" description="Acidic residues" evidence="1">
    <location>
        <begin position="53"/>
        <end position="62"/>
    </location>
</feature>
<reference evidence="2 3" key="1">
    <citation type="submission" date="2024-01" db="EMBL/GenBank/DDBJ databases">
        <title>The genomes of 5 underutilized Papilionoideae crops provide insights into root nodulation and disease resistanc.</title>
        <authorList>
            <person name="Yuan L."/>
        </authorList>
    </citation>
    <scope>NUCLEOTIDE SEQUENCE [LARGE SCALE GENOMIC DNA]</scope>
    <source>
        <strain evidence="2">ZHUSHIDOU_FW_LH</strain>
        <tissue evidence="2">Leaf</tissue>
    </source>
</reference>
<proteinExistence type="predicted"/>
<dbReference type="AlphaFoldDB" id="A0AAN9FP26"/>
<organism evidence="2 3">
    <name type="scientific">Crotalaria pallida</name>
    <name type="common">Smooth rattlebox</name>
    <name type="synonym">Crotalaria striata</name>
    <dbReference type="NCBI Taxonomy" id="3830"/>
    <lineage>
        <taxon>Eukaryota</taxon>
        <taxon>Viridiplantae</taxon>
        <taxon>Streptophyta</taxon>
        <taxon>Embryophyta</taxon>
        <taxon>Tracheophyta</taxon>
        <taxon>Spermatophyta</taxon>
        <taxon>Magnoliopsida</taxon>
        <taxon>eudicotyledons</taxon>
        <taxon>Gunneridae</taxon>
        <taxon>Pentapetalae</taxon>
        <taxon>rosids</taxon>
        <taxon>fabids</taxon>
        <taxon>Fabales</taxon>
        <taxon>Fabaceae</taxon>
        <taxon>Papilionoideae</taxon>
        <taxon>50 kb inversion clade</taxon>
        <taxon>genistoids sensu lato</taxon>
        <taxon>core genistoids</taxon>
        <taxon>Crotalarieae</taxon>
        <taxon>Crotalaria</taxon>
    </lineage>
</organism>
<protein>
    <submittedName>
        <fullName evidence="2">Uncharacterized protein</fullName>
    </submittedName>
</protein>
<sequence length="91" mass="9672">MNSHVGGLAWMEVRKKFGIGDGQIVRFYYLGDQKFKLEIEGWDDTVFPFLAVDNEDDNDEESGNDHDGNDGAGGSASVGIGETSGSASAVA</sequence>
<dbReference type="Proteomes" id="UP001372338">
    <property type="component" value="Unassembled WGS sequence"/>
</dbReference>
<feature type="region of interest" description="Disordered" evidence="1">
    <location>
        <begin position="53"/>
        <end position="91"/>
    </location>
</feature>
<evidence type="ECO:0000256" key="1">
    <source>
        <dbReference type="SAM" id="MobiDB-lite"/>
    </source>
</evidence>
<gene>
    <name evidence="2" type="ORF">RIF29_16612</name>
</gene>
<evidence type="ECO:0000313" key="3">
    <source>
        <dbReference type="Proteomes" id="UP001372338"/>
    </source>
</evidence>
<comment type="caution">
    <text evidence="2">The sequence shown here is derived from an EMBL/GenBank/DDBJ whole genome shotgun (WGS) entry which is preliminary data.</text>
</comment>
<evidence type="ECO:0000313" key="2">
    <source>
        <dbReference type="EMBL" id="KAK7275493.1"/>
    </source>
</evidence>